<evidence type="ECO:0000256" key="4">
    <source>
        <dbReference type="PIRSR" id="PIRSR000390-2"/>
    </source>
</evidence>
<dbReference type="Gene3D" id="3.90.1150.10">
    <property type="entry name" value="Aspartate Aminotransferase, domain 1"/>
    <property type="match status" value="1"/>
</dbReference>
<evidence type="ECO:0000256" key="2">
    <source>
        <dbReference type="ARBA" id="ARBA00037999"/>
    </source>
</evidence>
<evidence type="ECO:0000256" key="1">
    <source>
        <dbReference type="ARBA" id="ARBA00022898"/>
    </source>
</evidence>
<protein>
    <submittedName>
        <fullName evidence="7">Erythromycin biosynthesis sensory transduction protein eryC1</fullName>
    </submittedName>
    <submittedName>
        <fullName evidence="8">dTDP-4-amino-4,6-dideoxygalactose transaminase</fullName>
    </submittedName>
</protein>
<dbReference type="CDD" id="cd00616">
    <property type="entry name" value="AHBA_syn"/>
    <property type="match status" value="1"/>
</dbReference>
<dbReference type="InterPro" id="IPR015421">
    <property type="entry name" value="PyrdxlP-dep_Trfase_major"/>
</dbReference>
<dbReference type="InterPro" id="IPR015424">
    <property type="entry name" value="PyrdxlP-dep_Trfase"/>
</dbReference>
<accession>A0A098GIU7</accession>
<organism evidence="7 9">
    <name type="scientific">Legionella micdadei</name>
    <name type="common">Tatlockia micdadei</name>
    <dbReference type="NCBI Taxonomy" id="451"/>
    <lineage>
        <taxon>Bacteria</taxon>
        <taxon>Pseudomonadati</taxon>
        <taxon>Pseudomonadota</taxon>
        <taxon>Gammaproteobacteria</taxon>
        <taxon>Legionellales</taxon>
        <taxon>Legionellaceae</taxon>
        <taxon>Legionella</taxon>
    </lineage>
</organism>
<dbReference type="PATRIC" id="fig|451.8.peg.1233"/>
<dbReference type="Pfam" id="PF01041">
    <property type="entry name" value="DegT_DnrJ_EryC1"/>
    <property type="match status" value="1"/>
</dbReference>
<dbReference type="Proteomes" id="UP000032414">
    <property type="component" value="Chromosome I"/>
</dbReference>
<gene>
    <name evidence="7" type="primary">eryC</name>
    <name evidence="7" type="ORF">LMI_2132</name>
    <name evidence="8" type="ORF">SAMN02982997_01619</name>
</gene>
<comment type="similarity">
    <text evidence="2 5">Belongs to the DegT/DnrJ/EryC1 family.</text>
</comment>
<dbReference type="SUPFAM" id="SSF53383">
    <property type="entry name" value="PLP-dependent transferases"/>
    <property type="match status" value="1"/>
</dbReference>
<feature type="compositionally biased region" description="Polar residues" evidence="6">
    <location>
        <begin position="13"/>
        <end position="22"/>
    </location>
</feature>
<dbReference type="InterPro" id="IPR015422">
    <property type="entry name" value="PyrdxlP-dep_Trfase_small"/>
</dbReference>
<evidence type="ECO:0000256" key="3">
    <source>
        <dbReference type="PIRSR" id="PIRSR000390-1"/>
    </source>
</evidence>
<dbReference type="EMBL" id="LN614830">
    <property type="protein sequence ID" value="CEG61411.1"/>
    <property type="molecule type" value="Genomic_DNA"/>
</dbReference>
<evidence type="ECO:0000313" key="9">
    <source>
        <dbReference type="Proteomes" id="UP000032414"/>
    </source>
</evidence>
<dbReference type="EMBL" id="FMVN01000007">
    <property type="protein sequence ID" value="SCY40288.1"/>
    <property type="molecule type" value="Genomic_DNA"/>
</dbReference>
<dbReference type="PANTHER" id="PTHR30244:SF36">
    <property type="entry name" value="3-OXO-GLUCOSE-6-PHOSPHATE:GLUTAMATE AMINOTRANSFERASE"/>
    <property type="match status" value="1"/>
</dbReference>
<dbReference type="Gene3D" id="3.40.640.10">
    <property type="entry name" value="Type I PLP-dependent aspartate aminotransferase-like (Major domain)"/>
    <property type="match status" value="1"/>
</dbReference>
<reference evidence="8 10" key="3">
    <citation type="submission" date="2016-10" db="EMBL/GenBank/DDBJ databases">
        <authorList>
            <person name="Varghese N."/>
            <person name="Submissions S."/>
        </authorList>
    </citation>
    <scope>NUCLEOTIDE SEQUENCE [LARGE SCALE GENOMIC DNA]</scope>
    <source>
        <strain evidence="8 10">ATCC 33218</strain>
    </source>
</reference>
<keyword evidence="10" id="KW-1185">Reference proteome</keyword>
<dbReference type="PANTHER" id="PTHR30244">
    <property type="entry name" value="TRANSAMINASE"/>
    <property type="match status" value="1"/>
</dbReference>
<dbReference type="Proteomes" id="UP000182998">
    <property type="component" value="Unassembled WGS sequence"/>
</dbReference>
<dbReference type="InterPro" id="IPR000653">
    <property type="entry name" value="DegT/StrS_aminotransferase"/>
</dbReference>
<evidence type="ECO:0000256" key="5">
    <source>
        <dbReference type="RuleBase" id="RU004508"/>
    </source>
</evidence>
<evidence type="ECO:0000313" key="8">
    <source>
        <dbReference type="EMBL" id="SCY40288.1"/>
    </source>
</evidence>
<dbReference type="GO" id="GO:0008483">
    <property type="term" value="F:transaminase activity"/>
    <property type="evidence" value="ECO:0007669"/>
    <property type="project" value="TreeGrafter"/>
</dbReference>
<dbReference type="AlphaFoldDB" id="A0A098GIU7"/>
<proteinExistence type="inferred from homology"/>
<feature type="active site" description="Proton acceptor" evidence="3">
    <location>
        <position position="215"/>
    </location>
</feature>
<reference evidence="7" key="2">
    <citation type="submission" date="2014-09" db="EMBL/GenBank/DDBJ databases">
        <authorList>
            <person name="GOMEZ-VALERO Laura"/>
        </authorList>
    </citation>
    <scope>NUCLEOTIDE SEQUENCE</scope>
    <source>
        <strain evidence="7">ATCC33218</strain>
    </source>
</reference>
<evidence type="ECO:0000313" key="10">
    <source>
        <dbReference type="Proteomes" id="UP000182998"/>
    </source>
</evidence>
<evidence type="ECO:0000313" key="7">
    <source>
        <dbReference type="EMBL" id="CEG61411.1"/>
    </source>
</evidence>
<name>A0A098GIU7_LEGMI</name>
<dbReference type="PIRSF" id="PIRSF000390">
    <property type="entry name" value="PLP_StrS"/>
    <property type="match status" value="1"/>
</dbReference>
<dbReference type="GO" id="GO:0030170">
    <property type="term" value="F:pyridoxal phosphate binding"/>
    <property type="evidence" value="ECO:0007669"/>
    <property type="project" value="TreeGrafter"/>
</dbReference>
<feature type="region of interest" description="Disordered" evidence="6">
    <location>
        <begin position="1"/>
        <end position="23"/>
    </location>
</feature>
<keyword evidence="1 4" id="KW-0663">Pyridoxal phosphate</keyword>
<dbReference type="STRING" id="451.B6N58_05435"/>
<dbReference type="KEGG" id="tmc:LMI_2132"/>
<dbReference type="HOGENOM" id="CLU_033332_6_0_6"/>
<feature type="modified residue" description="N6-(pyridoxal phosphate)lysine" evidence="4">
    <location>
        <position position="215"/>
    </location>
</feature>
<reference evidence="9" key="1">
    <citation type="submission" date="2014-09" db="EMBL/GenBank/DDBJ databases">
        <authorList>
            <person name="Gomez-Valero L."/>
        </authorList>
    </citation>
    <scope>NUCLEOTIDE SEQUENCE [LARGE SCALE GENOMIC DNA]</scope>
    <source>
        <strain evidence="9">ATCC33218</strain>
    </source>
</reference>
<evidence type="ECO:0000256" key="6">
    <source>
        <dbReference type="SAM" id="MobiDB-lite"/>
    </source>
</evidence>
<dbReference type="GO" id="GO:0000271">
    <property type="term" value="P:polysaccharide biosynthetic process"/>
    <property type="evidence" value="ECO:0007669"/>
    <property type="project" value="TreeGrafter"/>
</dbReference>
<sequence length="395" mass="44403">MRPSGYLREGLSSMDNSVLSHPSSDERVSFLNLKNVNHAMREELIAACTKVIDSGWYIMGSALDDFEKAFADYCNTEHCIGVGNGLDALTLTLRAWKELKLLKEGDEVIVPANTYIASVLAITENRLHPIFVEPQQHSFNLNPEGIEKAITPKTRVILPVHLYGQLTDMPAILDIAQRHQLLVLEDSAQAHGASRNGRKAGSWGNASGFSFYPGKNLGALGDAGAITTDDADLARMLRVLRNYGSHEKYKNLHQGINSRLDEIQAAMLSVKLKYLDAHNHHRRQVAKWYRQEINNPAIILPSTDEEEQHVWHLFVVRSAYRAQLQQHLAHCGIETLIHYPIPPHQQQAYDNYNQQSYPLTERIHQEVLSLPIGSTIALADVKRVIEACNTFKPIR</sequence>